<dbReference type="NCBIfam" id="TIGR00481">
    <property type="entry name" value="YbhB/YbcL family Raf kinase inhibitor-like protein"/>
    <property type="match status" value="1"/>
</dbReference>
<dbReference type="OrthoDB" id="9797506at2"/>
<accession>A0A6I1ERM1</accession>
<dbReference type="RefSeq" id="WP_152158548.1">
    <property type="nucleotide sequence ID" value="NZ_WEHX01000048.1"/>
</dbReference>
<protein>
    <submittedName>
        <fullName evidence="1">YbhB/YbcL family Raf kinase inhibitor-like protein</fullName>
    </submittedName>
</protein>
<evidence type="ECO:0000313" key="1">
    <source>
        <dbReference type="EMBL" id="KAB7658255.1"/>
    </source>
</evidence>
<dbReference type="AlphaFoldDB" id="A0A6I1ERM1"/>
<organism evidence="1 2">
    <name type="scientific">Sutterella seckii</name>
    <dbReference type="NCBI Taxonomy" id="1944635"/>
    <lineage>
        <taxon>Bacteria</taxon>
        <taxon>Pseudomonadati</taxon>
        <taxon>Pseudomonadota</taxon>
        <taxon>Betaproteobacteria</taxon>
        <taxon>Burkholderiales</taxon>
        <taxon>Sutterellaceae</taxon>
        <taxon>Sutterella</taxon>
    </lineage>
</organism>
<gene>
    <name evidence="1" type="ORF">GBM95_07580</name>
</gene>
<dbReference type="Gene3D" id="3.90.280.10">
    <property type="entry name" value="PEBP-like"/>
    <property type="match status" value="1"/>
</dbReference>
<comment type="caution">
    <text evidence="1">The sequence shown here is derived from an EMBL/GenBank/DDBJ whole genome shotgun (WGS) entry which is preliminary data.</text>
</comment>
<name>A0A6I1ERM1_9BURK</name>
<proteinExistence type="predicted"/>
<reference evidence="1 2" key="1">
    <citation type="submission" date="2019-10" db="EMBL/GenBank/DDBJ databases">
        <title>Genome diversity of Sutterella seckii.</title>
        <authorList>
            <person name="Chaplin A.V."/>
            <person name="Sokolova S.R."/>
            <person name="Mosin K.A."/>
            <person name="Ivanova E.L."/>
            <person name="Kochetkova T.O."/>
            <person name="Goltsov A.Y."/>
            <person name="Trofimov D.Y."/>
            <person name="Efimov B.A."/>
        </authorList>
    </citation>
    <scope>NUCLEOTIDE SEQUENCE [LARGE SCALE GENOMIC DNA]</scope>
    <source>
        <strain evidence="1 2">ASD393</strain>
    </source>
</reference>
<sequence>MDLQSRTFSEGEMIPERCAYGRLGEGGKTVASENANPHLAWSGAPEGTKSFVVACLDDDVPTNLEERDHSGEIPAGQIRRRFVHWVQANVDAATTEFPEGAFRHGAKTPKGFGLAGINDYSRGAVPEPGSVGTGYDGPCPPFFDARRHYYRFQVAALDVAKLEGLPKAFTWQDVEERMKGHVLATAELVGRYTLNPRLRGA</sequence>
<dbReference type="Pfam" id="PF01161">
    <property type="entry name" value="PBP"/>
    <property type="match status" value="1"/>
</dbReference>
<dbReference type="PANTHER" id="PTHR30289">
    <property type="entry name" value="UNCHARACTERIZED PROTEIN YBCL-RELATED"/>
    <property type="match status" value="1"/>
</dbReference>
<dbReference type="InterPro" id="IPR005247">
    <property type="entry name" value="YbhB_YbcL/LppC-like"/>
</dbReference>
<dbReference type="CDD" id="cd00865">
    <property type="entry name" value="PEBP_bact_arch"/>
    <property type="match status" value="1"/>
</dbReference>
<dbReference type="PANTHER" id="PTHR30289:SF1">
    <property type="entry name" value="PEBP (PHOSPHATIDYLETHANOLAMINE-BINDING PROTEIN) FAMILY PROTEIN"/>
    <property type="match status" value="1"/>
</dbReference>
<evidence type="ECO:0000313" key="2">
    <source>
        <dbReference type="Proteomes" id="UP000430564"/>
    </source>
</evidence>
<dbReference type="Proteomes" id="UP000430564">
    <property type="component" value="Unassembled WGS sequence"/>
</dbReference>
<dbReference type="SUPFAM" id="SSF49777">
    <property type="entry name" value="PEBP-like"/>
    <property type="match status" value="1"/>
</dbReference>
<dbReference type="EMBL" id="WEHX01000048">
    <property type="protein sequence ID" value="KAB7658255.1"/>
    <property type="molecule type" value="Genomic_DNA"/>
</dbReference>
<dbReference type="InterPro" id="IPR036610">
    <property type="entry name" value="PEBP-like_sf"/>
</dbReference>
<dbReference type="InterPro" id="IPR008914">
    <property type="entry name" value="PEBP"/>
</dbReference>